<keyword evidence="6" id="KW-0915">Sodium</keyword>
<keyword evidence="3 6" id="KW-0812">Transmembrane</keyword>
<dbReference type="RefSeq" id="WP_146863712.1">
    <property type="nucleotide sequence ID" value="NZ_BKAU01000003.1"/>
</dbReference>
<dbReference type="AlphaFoldDB" id="A0A512RMF2"/>
<dbReference type="HAMAP" id="MF_01844">
    <property type="entry name" value="NhaA"/>
    <property type="match status" value="1"/>
</dbReference>
<feature type="transmembrane region" description="Helical" evidence="6">
    <location>
        <begin position="270"/>
        <end position="290"/>
    </location>
</feature>
<dbReference type="NCBIfam" id="NF007111">
    <property type="entry name" value="PRK09560.1"/>
    <property type="match status" value="1"/>
</dbReference>
<dbReference type="InterPro" id="IPR004670">
    <property type="entry name" value="NhaA"/>
</dbReference>
<evidence type="ECO:0000256" key="5">
    <source>
        <dbReference type="ARBA" id="ARBA00023136"/>
    </source>
</evidence>
<dbReference type="EMBL" id="BKAU01000003">
    <property type="protein sequence ID" value="GEP96839.1"/>
    <property type="molecule type" value="Genomic_DNA"/>
</dbReference>
<feature type="transmembrane region" description="Helical" evidence="6">
    <location>
        <begin position="75"/>
        <end position="91"/>
    </location>
</feature>
<feature type="transmembrane region" description="Helical" evidence="6">
    <location>
        <begin position="111"/>
        <end position="131"/>
    </location>
</feature>
<evidence type="ECO:0000256" key="2">
    <source>
        <dbReference type="ARBA" id="ARBA00022475"/>
    </source>
</evidence>
<keyword evidence="6" id="KW-0813">Transport</keyword>
<comment type="catalytic activity">
    <reaction evidence="6">
        <text>Na(+)(in) + 2 H(+)(out) = Na(+)(out) + 2 H(+)(in)</text>
        <dbReference type="Rhea" id="RHEA:29251"/>
        <dbReference type="ChEBI" id="CHEBI:15378"/>
        <dbReference type="ChEBI" id="CHEBI:29101"/>
    </reaction>
</comment>
<organism evidence="7 8">
    <name type="scientific">Chitinophaga cymbidii</name>
    <dbReference type="NCBI Taxonomy" id="1096750"/>
    <lineage>
        <taxon>Bacteria</taxon>
        <taxon>Pseudomonadati</taxon>
        <taxon>Bacteroidota</taxon>
        <taxon>Chitinophagia</taxon>
        <taxon>Chitinophagales</taxon>
        <taxon>Chitinophagaceae</taxon>
        <taxon>Chitinophaga</taxon>
    </lineage>
</organism>
<dbReference type="GO" id="GO:0006885">
    <property type="term" value="P:regulation of pH"/>
    <property type="evidence" value="ECO:0007669"/>
    <property type="project" value="UniProtKB-UniRule"/>
</dbReference>
<feature type="transmembrane region" description="Helical" evidence="6">
    <location>
        <begin position="366"/>
        <end position="387"/>
    </location>
</feature>
<evidence type="ECO:0000256" key="1">
    <source>
        <dbReference type="ARBA" id="ARBA00004429"/>
    </source>
</evidence>
<feature type="transmembrane region" description="Helical" evidence="6">
    <location>
        <begin position="222"/>
        <end position="250"/>
    </location>
</feature>
<dbReference type="Proteomes" id="UP000321436">
    <property type="component" value="Unassembled WGS sequence"/>
</dbReference>
<evidence type="ECO:0000256" key="6">
    <source>
        <dbReference type="HAMAP-Rule" id="MF_01844"/>
    </source>
</evidence>
<dbReference type="PANTHER" id="PTHR30341:SF0">
    <property type="entry name" value="NA(+)_H(+) ANTIPORTER NHAA"/>
    <property type="match status" value="1"/>
</dbReference>
<feature type="transmembrane region" description="Helical" evidence="6">
    <location>
        <begin position="137"/>
        <end position="159"/>
    </location>
</feature>
<accession>A0A512RMF2</accession>
<comment type="subcellular location">
    <subcellularLocation>
        <location evidence="1">Cell inner membrane</location>
        <topology evidence="1">Multi-pass membrane protein</topology>
    </subcellularLocation>
    <subcellularLocation>
        <location evidence="6">Cell membrane</location>
        <topology evidence="6">Multi-pass membrane protein</topology>
    </subcellularLocation>
</comment>
<dbReference type="Gene3D" id="1.20.1530.10">
    <property type="entry name" value="Na+/H+ antiporter like domain"/>
    <property type="match status" value="1"/>
</dbReference>
<evidence type="ECO:0000256" key="3">
    <source>
        <dbReference type="ARBA" id="ARBA00022692"/>
    </source>
</evidence>
<dbReference type="OrthoDB" id="9808135at2"/>
<dbReference type="PANTHER" id="PTHR30341">
    <property type="entry name" value="SODIUM ION/PROTON ANTIPORTER NHAA-RELATED"/>
    <property type="match status" value="1"/>
</dbReference>
<proteinExistence type="inferred from homology"/>
<protein>
    <recommendedName>
        <fullName evidence="6">Na(+)/H(+) antiporter NhaA</fullName>
    </recommendedName>
    <alternativeName>
        <fullName evidence="6">Sodium/proton antiporter NhaA</fullName>
    </alternativeName>
</protein>
<dbReference type="NCBIfam" id="TIGR00773">
    <property type="entry name" value="NhaA"/>
    <property type="match status" value="1"/>
</dbReference>
<comment type="function">
    <text evidence="6">Na(+)/H(+) antiporter that extrudes sodium in exchange for external protons.</text>
</comment>
<sequence>MNIIGKVRNKLISPIFQFLADSRAVGIVLIACTIVSLILANSSFATSYISFFTAFFDPSTGHHYEWNGLHLPNSWLLWINDGFMVLFFFLVGMEIKRELTTGELASIRKSLLPVLAAVGGMVAPALIFSLFNGGTPYGHGWGIPMATDIAFSLGILSLLGRRVPISLKIFLTALAIIDDLGAILTIAIFYTDELHMMYLYIGGGIFALLLLLNYLKVQRLIFYFIPGVILWYCIFNSGIHATIAGVLLAFTIPLSKINALEHNLHDPVNFLIMPAFALANTAIAFPADLLQAFSHSVSFGVIAGLVLGKPLGIFLICFIAVKLKLASLPSQTNWTQLWGIGMIAGVGFTMSIFIATLAFSEIEIQVISVMSVILASVIAGVAGFIFLRTLGKAPE</sequence>
<keyword evidence="2 6" id="KW-1003">Cell membrane</keyword>
<comment type="caution">
    <text evidence="7">The sequence shown here is derived from an EMBL/GenBank/DDBJ whole genome shotgun (WGS) entry which is preliminary data.</text>
</comment>
<gene>
    <name evidence="6 7" type="primary">nhaA</name>
    <name evidence="7" type="ORF">CCY01nite_30990</name>
</gene>
<reference evidence="7 8" key="1">
    <citation type="submission" date="2019-07" db="EMBL/GenBank/DDBJ databases">
        <title>Whole genome shotgun sequence of Chitinophaga cymbidii NBRC 109752.</title>
        <authorList>
            <person name="Hosoyama A."/>
            <person name="Uohara A."/>
            <person name="Ohji S."/>
            <person name="Ichikawa N."/>
        </authorList>
    </citation>
    <scope>NUCLEOTIDE SEQUENCE [LARGE SCALE GENOMIC DNA]</scope>
    <source>
        <strain evidence="7 8">NBRC 109752</strain>
    </source>
</reference>
<evidence type="ECO:0000313" key="7">
    <source>
        <dbReference type="EMBL" id="GEP96839.1"/>
    </source>
</evidence>
<dbReference type="Pfam" id="PF06965">
    <property type="entry name" value="Na_H_antiport_1"/>
    <property type="match status" value="1"/>
</dbReference>
<feature type="transmembrane region" description="Helical" evidence="6">
    <location>
        <begin position="197"/>
        <end position="215"/>
    </location>
</feature>
<keyword evidence="5 6" id="KW-0472">Membrane</keyword>
<keyword evidence="6" id="KW-0406">Ion transport</keyword>
<evidence type="ECO:0000313" key="8">
    <source>
        <dbReference type="Proteomes" id="UP000321436"/>
    </source>
</evidence>
<comment type="similarity">
    <text evidence="6">Belongs to the NhaA Na(+)/H(+) (TC 2.A.33) antiporter family.</text>
</comment>
<feature type="transmembrane region" description="Helical" evidence="6">
    <location>
        <begin position="337"/>
        <end position="359"/>
    </location>
</feature>
<name>A0A512RMF2_9BACT</name>
<feature type="transmembrane region" description="Helical" evidence="6">
    <location>
        <begin position="27"/>
        <end position="55"/>
    </location>
</feature>
<keyword evidence="6" id="KW-0050">Antiport</keyword>
<evidence type="ECO:0000256" key="4">
    <source>
        <dbReference type="ARBA" id="ARBA00022989"/>
    </source>
</evidence>
<keyword evidence="4 6" id="KW-1133">Transmembrane helix</keyword>
<keyword evidence="8" id="KW-1185">Reference proteome</keyword>
<dbReference type="InterPro" id="IPR023171">
    <property type="entry name" value="Na/H_antiporter_dom_sf"/>
</dbReference>
<keyword evidence="6" id="KW-0739">Sodium transport</keyword>
<dbReference type="NCBIfam" id="NF007112">
    <property type="entry name" value="PRK09561.1"/>
    <property type="match status" value="1"/>
</dbReference>
<dbReference type="GO" id="GO:0015385">
    <property type="term" value="F:sodium:proton antiporter activity"/>
    <property type="evidence" value="ECO:0007669"/>
    <property type="project" value="UniProtKB-UniRule"/>
</dbReference>
<feature type="transmembrane region" description="Helical" evidence="6">
    <location>
        <begin position="171"/>
        <end position="191"/>
    </location>
</feature>
<feature type="transmembrane region" description="Helical" evidence="6">
    <location>
        <begin position="297"/>
        <end position="321"/>
    </location>
</feature>
<dbReference type="GO" id="GO:0005886">
    <property type="term" value="C:plasma membrane"/>
    <property type="evidence" value="ECO:0007669"/>
    <property type="project" value="UniProtKB-SubCell"/>
</dbReference>